<dbReference type="OrthoDB" id="5594047at2759"/>
<evidence type="ECO:0000259" key="2">
    <source>
        <dbReference type="PROSITE" id="PS50181"/>
    </source>
</evidence>
<dbReference type="Pfam" id="PF12937">
    <property type="entry name" value="F-box-like"/>
    <property type="match status" value="1"/>
</dbReference>
<reference evidence="4" key="1">
    <citation type="journal article" date="2018" name="Nat. Microbiol.">
        <title>Leveraging single-cell genomics to expand the fungal tree of life.</title>
        <authorList>
            <person name="Ahrendt S.R."/>
            <person name="Quandt C.A."/>
            <person name="Ciobanu D."/>
            <person name="Clum A."/>
            <person name="Salamov A."/>
            <person name="Andreopoulos B."/>
            <person name="Cheng J.F."/>
            <person name="Woyke T."/>
            <person name="Pelin A."/>
            <person name="Henrissat B."/>
            <person name="Reynolds N.K."/>
            <person name="Benny G.L."/>
            <person name="Smith M.E."/>
            <person name="James T.Y."/>
            <person name="Grigoriev I.V."/>
        </authorList>
    </citation>
    <scope>NUCLEOTIDE SEQUENCE [LARGE SCALE GENOMIC DNA]</scope>
    <source>
        <strain evidence="4">RSA 1356</strain>
    </source>
</reference>
<dbReference type="SUPFAM" id="SSF81383">
    <property type="entry name" value="F-box domain"/>
    <property type="match status" value="1"/>
</dbReference>
<dbReference type="AlphaFoldDB" id="A0A4P9XUU8"/>
<gene>
    <name evidence="3" type="ORF">THASP1DRAFT_22451</name>
</gene>
<evidence type="ECO:0000256" key="1">
    <source>
        <dbReference type="SAM" id="MobiDB-lite"/>
    </source>
</evidence>
<proteinExistence type="predicted"/>
<feature type="region of interest" description="Disordered" evidence="1">
    <location>
        <begin position="416"/>
        <end position="468"/>
    </location>
</feature>
<keyword evidence="4" id="KW-1185">Reference proteome</keyword>
<protein>
    <recommendedName>
        <fullName evidence="2">F-box domain-containing protein</fullName>
    </recommendedName>
</protein>
<dbReference type="InterPro" id="IPR001810">
    <property type="entry name" value="F-box_dom"/>
</dbReference>
<name>A0A4P9XUU8_9FUNG</name>
<feature type="compositionally biased region" description="Basic and acidic residues" evidence="1">
    <location>
        <begin position="25"/>
        <end position="45"/>
    </location>
</feature>
<dbReference type="Gene3D" id="1.20.1280.50">
    <property type="match status" value="1"/>
</dbReference>
<feature type="region of interest" description="Disordered" evidence="1">
    <location>
        <begin position="21"/>
        <end position="50"/>
    </location>
</feature>
<sequence>MAEVGRTSRTAKILRFFSPLSNGAKDNRRHNDDSSQCARSRDRRGAQLKRSPSMFYQLMASSPDLSHPSHSSRLSACVPPAPRVKEQTHSYDDLLGAYALTKRCVSTPTLCFPAGNSTLHNSSSYDTAVSTHNVHSTKRLYSQLQQRSAVALTATAGDGVTDMSCLHHRSRNASHVTWRAFHRAGGEEHGASNNGLDLEDWRAAPWNFHDDEHIERAPRPTTEVTTSRVAAVHALKPTATSRAQVLPLELIVAILSHLDRPKDMRRAQQTCRQWRGAGVIALADLWRHRPYAGMSILTFYPADPLDFIRPLLWTFLFIDREHHGRQAHVQSMLPAVPRTSSVTVTTTENQGRQPVLLPSLFSQQACASGGSGSGHPLDRRSFVRMVRKKYPCGRSIDKTTLKRVYEDVRRQPLFATSPPCAEVDRPQADEGAAQSPPLPSTPTTSHNSDSDSAFAEHHSPPAATAGRGTCAPLIAHRRNSARRVQRWPSASRRVSVRSRGIKAVATAAVATAATADLLGITKKTSLHARQPSRRRYAYCAPAVRDEGDISVSTYIRPRAYAFATDSDGSLRAPVVEQSATGHSPAGGTM</sequence>
<feature type="domain" description="F-box" evidence="2">
    <location>
        <begin position="240"/>
        <end position="289"/>
    </location>
</feature>
<dbReference type="Proteomes" id="UP000271241">
    <property type="component" value="Unassembled WGS sequence"/>
</dbReference>
<dbReference type="InterPro" id="IPR036047">
    <property type="entry name" value="F-box-like_dom_sf"/>
</dbReference>
<evidence type="ECO:0000313" key="4">
    <source>
        <dbReference type="Proteomes" id="UP000271241"/>
    </source>
</evidence>
<evidence type="ECO:0000313" key="3">
    <source>
        <dbReference type="EMBL" id="RKP09752.1"/>
    </source>
</evidence>
<organism evidence="3 4">
    <name type="scientific">Thamnocephalis sphaerospora</name>
    <dbReference type="NCBI Taxonomy" id="78915"/>
    <lineage>
        <taxon>Eukaryota</taxon>
        <taxon>Fungi</taxon>
        <taxon>Fungi incertae sedis</taxon>
        <taxon>Zoopagomycota</taxon>
        <taxon>Zoopagomycotina</taxon>
        <taxon>Zoopagomycetes</taxon>
        <taxon>Zoopagales</taxon>
        <taxon>Sigmoideomycetaceae</taxon>
        <taxon>Thamnocephalis</taxon>
    </lineage>
</organism>
<dbReference type="PROSITE" id="PS50181">
    <property type="entry name" value="FBOX"/>
    <property type="match status" value="1"/>
</dbReference>
<accession>A0A4P9XUU8</accession>
<dbReference type="CDD" id="cd09917">
    <property type="entry name" value="F-box_SF"/>
    <property type="match status" value="1"/>
</dbReference>
<dbReference type="EMBL" id="KZ992491">
    <property type="protein sequence ID" value="RKP09752.1"/>
    <property type="molecule type" value="Genomic_DNA"/>
</dbReference>